<dbReference type="OrthoDB" id="125295at2157"/>
<dbReference type="SUPFAM" id="SSF55729">
    <property type="entry name" value="Acyl-CoA N-acyltransferases (Nat)"/>
    <property type="match status" value="1"/>
</dbReference>
<proteinExistence type="predicted"/>
<dbReference type="Proteomes" id="UP000011669">
    <property type="component" value="Unassembled WGS sequence"/>
</dbReference>
<dbReference type="GO" id="GO:0016747">
    <property type="term" value="F:acyltransferase activity, transferring groups other than amino-acyl groups"/>
    <property type="evidence" value="ECO:0007669"/>
    <property type="project" value="InterPro"/>
</dbReference>
<dbReference type="PROSITE" id="PS51186">
    <property type="entry name" value="GNAT"/>
    <property type="match status" value="1"/>
</dbReference>
<evidence type="ECO:0000259" key="1">
    <source>
        <dbReference type="PROSITE" id="PS51186"/>
    </source>
</evidence>
<evidence type="ECO:0000313" key="3">
    <source>
        <dbReference type="Proteomes" id="UP000011669"/>
    </source>
</evidence>
<dbReference type="Pfam" id="PF13508">
    <property type="entry name" value="Acetyltransf_7"/>
    <property type="match status" value="1"/>
</dbReference>
<dbReference type="Gene3D" id="3.40.630.30">
    <property type="match status" value="1"/>
</dbReference>
<dbReference type="STRING" id="1227455.C449_04165"/>
<feature type="domain" description="N-acetyltransferase" evidence="1">
    <location>
        <begin position="1"/>
        <end position="164"/>
    </location>
</feature>
<organism evidence="2 3">
    <name type="scientific">Halococcus saccharolyticus DSM 5350</name>
    <dbReference type="NCBI Taxonomy" id="1227455"/>
    <lineage>
        <taxon>Archaea</taxon>
        <taxon>Methanobacteriati</taxon>
        <taxon>Methanobacteriota</taxon>
        <taxon>Stenosarchaea group</taxon>
        <taxon>Halobacteria</taxon>
        <taxon>Halobacteriales</taxon>
        <taxon>Halococcaceae</taxon>
        <taxon>Halococcus</taxon>
    </lineage>
</organism>
<gene>
    <name evidence="2" type="ORF">C449_04165</name>
</gene>
<keyword evidence="2" id="KW-0808">Transferase</keyword>
<reference evidence="2 3" key="1">
    <citation type="journal article" date="2014" name="PLoS Genet.">
        <title>Phylogenetically driven sequencing of extremely halophilic archaea reveals strategies for static and dynamic osmo-response.</title>
        <authorList>
            <person name="Becker E.A."/>
            <person name="Seitzer P.M."/>
            <person name="Tritt A."/>
            <person name="Larsen D."/>
            <person name="Krusor M."/>
            <person name="Yao A.I."/>
            <person name="Wu D."/>
            <person name="Madern D."/>
            <person name="Eisen J.A."/>
            <person name="Darling A.E."/>
            <person name="Facciotti M.T."/>
        </authorList>
    </citation>
    <scope>NUCLEOTIDE SEQUENCE [LARGE SCALE GENOMIC DNA]</scope>
    <source>
        <strain evidence="2 3">DSM 5350</strain>
    </source>
</reference>
<dbReference type="InterPro" id="IPR016181">
    <property type="entry name" value="Acyl_CoA_acyltransferase"/>
</dbReference>
<accession>M0MLF7</accession>
<dbReference type="InParanoid" id="M0MLF7"/>
<name>M0MLF7_9EURY</name>
<dbReference type="EMBL" id="AOMD01000013">
    <property type="protein sequence ID" value="EMA46512.1"/>
    <property type="molecule type" value="Genomic_DNA"/>
</dbReference>
<keyword evidence="3" id="KW-1185">Reference proteome</keyword>
<protein>
    <submittedName>
        <fullName evidence="2">GCN5-like N-acetyltransferase</fullName>
    </submittedName>
</protein>
<evidence type="ECO:0000313" key="2">
    <source>
        <dbReference type="EMBL" id="EMA46512.1"/>
    </source>
</evidence>
<dbReference type="AlphaFoldDB" id="M0MLF7"/>
<sequence>MDHRPYDPERDAAELWECKAAFEHELGQLGEGEKADTYDGKLTEDYRERYLAWVERCVERDADCVTIAESSDGDGLAGYVFVLPEKFAMIWDAAVLNELYVHESARGTGLADDLLAAAYECARAQDLPVDRIALDVGTKNGRAASVYRREGFEPWGNLVARDLD</sequence>
<dbReference type="InterPro" id="IPR000182">
    <property type="entry name" value="GNAT_dom"/>
</dbReference>
<comment type="caution">
    <text evidence="2">The sequence shown here is derived from an EMBL/GenBank/DDBJ whole genome shotgun (WGS) entry which is preliminary data.</text>
</comment>
<dbReference type="PATRIC" id="fig|1227455.4.peg.846"/>
<dbReference type="RefSeq" id="WP_006076689.1">
    <property type="nucleotide sequence ID" value="NZ_AOMD01000013.1"/>
</dbReference>
<dbReference type="CDD" id="cd04301">
    <property type="entry name" value="NAT_SF"/>
    <property type="match status" value="1"/>
</dbReference>